<evidence type="ECO:0008006" key="10">
    <source>
        <dbReference type="Google" id="ProtNLM"/>
    </source>
</evidence>
<name>A0A9W4IWU7_9EURO</name>
<dbReference type="GO" id="GO:0008290">
    <property type="term" value="C:F-actin capping protein complex"/>
    <property type="evidence" value="ECO:0007669"/>
    <property type="project" value="InterPro"/>
</dbReference>
<feature type="compositionally biased region" description="Low complexity" evidence="7">
    <location>
        <begin position="282"/>
        <end position="293"/>
    </location>
</feature>
<evidence type="ECO:0000313" key="8">
    <source>
        <dbReference type="EMBL" id="CAG8357456.1"/>
    </source>
</evidence>
<dbReference type="Pfam" id="PF01267">
    <property type="entry name" value="F-actin_cap_A"/>
    <property type="match status" value="1"/>
</dbReference>
<feature type="compositionally biased region" description="Polar residues" evidence="7">
    <location>
        <begin position="597"/>
        <end position="606"/>
    </location>
</feature>
<reference evidence="8" key="1">
    <citation type="submission" date="2021-07" db="EMBL/GenBank/DDBJ databases">
        <authorList>
            <person name="Branca A.L. A."/>
        </authorList>
    </citation>
    <scope>NUCLEOTIDE SEQUENCE</scope>
</reference>
<evidence type="ECO:0000256" key="3">
    <source>
        <dbReference type="ARBA" id="ARBA00023140"/>
    </source>
</evidence>
<keyword evidence="9" id="KW-1185">Reference proteome</keyword>
<feature type="compositionally biased region" description="Low complexity" evidence="7">
    <location>
        <begin position="557"/>
        <end position="568"/>
    </location>
</feature>
<feature type="compositionally biased region" description="Polar residues" evidence="7">
    <location>
        <begin position="53"/>
        <end position="64"/>
    </location>
</feature>
<evidence type="ECO:0000256" key="6">
    <source>
        <dbReference type="ARBA" id="ARBA00046271"/>
    </source>
</evidence>
<feature type="compositionally biased region" description="Polar residues" evidence="7">
    <location>
        <begin position="348"/>
        <end position="360"/>
    </location>
</feature>
<keyword evidence="4" id="KW-0009">Actin-binding</keyword>
<dbReference type="InterPro" id="IPR017865">
    <property type="entry name" value="F-actin_cap_asu_CS"/>
</dbReference>
<accession>A0A9W4IWU7</accession>
<feature type="region of interest" description="Disordered" evidence="7">
    <location>
        <begin position="151"/>
        <end position="256"/>
    </location>
</feature>
<dbReference type="Gene3D" id="3.30.1140.60">
    <property type="entry name" value="F-actin capping protein, alpha subunit"/>
    <property type="match status" value="1"/>
</dbReference>
<dbReference type="InterPro" id="IPR008733">
    <property type="entry name" value="PEX11"/>
</dbReference>
<dbReference type="Pfam" id="PF05648">
    <property type="entry name" value="PEX11"/>
    <property type="match status" value="1"/>
</dbReference>
<evidence type="ECO:0000256" key="7">
    <source>
        <dbReference type="SAM" id="MobiDB-lite"/>
    </source>
</evidence>
<feature type="compositionally biased region" description="Polar residues" evidence="7">
    <location>
        <begin position="21"/>
        <end position="30"/>
    </location>
</feature>
<feature type="region of interest" description="Disordered" evidence="7">
    <location>
        <begin position="1"/>
        <end position="139"/>
    </location>
</feature>
<dbReference type="Gene3D" id="3.90.1150.210">
    <property type="entry name" value="F-actin capping protein, beta subunit"/>
    <property type="match status" value="1"/>
</dbReference>
<dbReference type="PANTHER" id="PTHR42106">
    <property type="entry name" value="CHROMOSOME 10, WHOLE GENOME SHOTGUN SEQUENCE"/>
    <property type="match status" value="1"/>
</dbReference>
<feature type="compositionally biased region" description="Polar residues" evidence="7">
    <location>
        <begin position="180"/>
        <end position="191"/>
    </location>
</feature>
<feature type="compositionally biased region" description="Basic and acidic residues" evidence="7">
    <location>
        <begin position="402"/>
        <end position="418"/>
    </location>
</feature>
<dbReference type="Proteomes" id="UP001152649">
    <property type="component" value="Unassembled WGS sequence"/>
</dbReference>
<keyword evidence="2" id="KW-0472">Membrane</keyword>
<comment type="subcellular location">
    <subcellularLocation>
        <location evidence="6">Peroxisome membrane</location>
    </subcellularLocation>
</comment>
<feature type="compositionally biased region" description="Low complexity" evidence="7">
    <location>
        <begin position="42"/>
        <end position="52"/>
    </location>
</feature>
<evidence type="ECO:0000256" key="5">
    <source>
        <dbReference type="ARBA" id="ARBA00025389"/>
    </source>
</evidence>
<feature type="compositionally biased region" description="Basic and acidic residues" evidence="7">
    <location>
        <begin position="322"/>
        <end position="347"/>
    </location>
</feature>
<dbReference type="OrthoDB" id="331699at2759"/>
<feature type="region of interest" description="Disordered" evidence="7">
    <location>
        <begin position="399"/>
        <end position="615"/>
    </location>
</feature>
<dbReference type="AlphaFoldDB" id="A0A9W4IWU7"/>
<evidence type="ECO:0000313" key="9">
    <source>
        <dbReference type="Proteomes" id="UP001152649"/>
    </source>
</evidence>
<dbReference type="PROSITE" id="PS00749">
    <property type="entry name" value="F_ACTIN_CAPPING_A_2"/>
    <property type="match status" value="1"/>
</dbReference>
<dbReference type="InterPro" id="IPR037282">
    <property type="entry name" value="CapZ_alpha/beta"/>
</dbReference>
<proteinExistence type="inferred from homology"/>
<dbReference type="GO" id="GO:0051016">
    <property type="term" value="P:barbed-end actin filament capping"/>
    <property type="evidence" value="ECO:0007669"/>
    <property type="project" value="InterPro"/>
</dbReference>
<dbReference type="GO" id="GO:0005778">
    <property type="term" value="C:peroxisomal membrane"/>
    <property type="evidence" value="ECO:0007669"/>
    <property type="project" value="UniProtKB-SubCell"/>
</dbReference>
<evidence type="ECO:0000256" key="4">
    <source>
        <dbReference type="ARBA" id="ARBA00023203"/>
    </source>
</evidence>
<gene>
    <name evidence="8" type="ORF">PSALAMII_LOCUS3498</name>
</gene>
<keyword evidence="3" id="KW-0576">Peroxisome</keyword>
<protein>
    <recommendedName>
        <fullName evidence="10">F-actin-capping protein subunit alpha</fullName>
    </recommendedName>
</protein>
<feature type="compositionally biased region" description="Basic and acidic residues" evidence="7">
    <location>
        <begin position="32"/>
        <end position="41"/>
    </location>
</feature>
<feature type="compositionally biased region" description="Polar residues" evidence="7">
    <location>
        <begin position="431"/>
        <end position="444"/>
    </location>
</feature>
<dbReference type="PANTHER" id="PTHR42106:SF1">
    <property type="match status" value="1"/>
</dbReference>
<dbReference type="PROSITE" id="PS00748">
    <property type="entry name" value="F_ACTIN_CAPPING_A_1"/>
    <property type="match status" value="1"/>
</dbReference>
<evidence type="ECO:0000256" key="2">
    <source>
        <dbReference type="ARBA" id="ARBA00023136"/>
    </source>
</evidence>
<dbReference type="InterPro" id="IPR042489">
    <property type="entry name" value="CapZ_alpha_1"/>
</dbReference>
<feature type="compositionally biased region" description="Polar residues" evidence="7">
    <location>
        <begin position="503"/>
        <end position="516"/>
    </location>
</feature>
<feature type="compositionally biased region" description="Low complexity" evidence="7">
    <location>
        <begin position="86"/>
        <end position="104"/>
    </location>
</feature>
<dbReference type="EMBL" id="CAJVPG010000122">
    <property type="protein sequence ID" value="CAG8357456.1"/>
    <property type="molecule type" value="Genomic_DNA"/>
</dbReference>
<feature type="compositionally biased region" description="Polar residues" evidence="7">
    <location>
        <begin position="105"/>
        <end position="114"/>
    </location>
</feature>
<organism evidence="8 9">
    <name type="scientific">Penicillium salamii</name>
    <dbReference type="NCBI Taxonomy" id="1612424"/>
    <lineage>
        <taxon>Eukaryota</taxon>
        <taxon>Fungi</taxon>
        <taxon>Dikarya</taxon>
        <taxon>Ascomycota</taxon>
        <taxon>Pezizomycotina</taxon>
        <taxon>Eurotiomycetes</taxon>
        <taxon>Eurotiomycetidae</taxon>
        <taxon>Eurotiales</taxon>
        <taxon>Aspergillaceae</taxon>
        <taxon>Penicillium</taxon>
    </lineage>
</organism>
<feature type="region of interest" description="Disordered" evidence="7">
    <location>
        <begin position="270"/>
        <end position="370"/>
    </location>
</feature>
<evidence type="ECO:0000256" key="1">
    <source>
        <dbReference type="ARBA" id="ARBA00010479"/>
    </source>
</evidence>
<dbReference type="FunFam" id="3.30.1140.60:FF:000004">
    <property type="entry name" value="F-actin-capping protein subunit alpha"/>
    <property type="match status" value="1"/>
</dbReference>
<comment type="similarity">
    <text evidence="1">Belongs to the F-actin-capping protein alpha subunit family.</text>
</comment>
<sequence>MAELRPSAPGRSVSAHAFESKLSQQLSQPHSPDLEHAESSHSPRSPKSRSLSDASKPTSSTQPATGDLSRPPSKDENAIPTLPATPRRSSLPYSSLSLNLPSKPTVSPSLTNRAPLSPKLDPSHTYGSPGSVLPRRSRGLDFSRACTNLHHSTLAESSPDSSPTVGGRGMAIPQRHGSPGATSNAPFSTSGPVERTAISSSMSSVNMMESDTSSSDDEDETMGDRDDMMLNTPQATRMHAPSPFAGTMQSPGNEWMGGYSQAAASLMSFQRARFRKGRSRHSSSSASGNSSKPSPTPHSPPIMKSVEHSSGGYFAPRPNVNARRESISFSTRDLRLSDMSDDGESRNTRSGSPIPKQNSESGGGPWGVIRRAVTRRGSLLPKTKTFARIRAALMEEGAPVDSDMKREAEVVRQVRDTEPEPTPALGEFPSLQPSTSYDSTQTDETAAKSGMETPSKDSFNKQASRNSGGVEFWNSFDGRYRTPPPARQGGPPSVADDDISMDMTPSTTIGSVTADSSKPRSRSCTPHAPGMTSIGEICRKRRRDDDFDPNLFKRRAVSPSVSAQSSPVMTHSHHVNDTGPNIWGPPPKPGLGAPFSERSSADSGPRTTPHGGTKRVDLYTTCLSLSASASFSPKRPPSFSQDSRDFQLRSLLFVEFFPVFTMASTVELASSFIEGAPPGELADVVSDVQALTSEGDDIISSLQPAFKRYNETQLATVKLPGSSQEVIVSEFNVLEENRYFDPESQTSFEFDHTTQTASGAQSYHLESENADLIKSLLKSFGAHAREHYPSCSYGVYPIDNDSAVAILLVANRYSPNNFWNGRFRAFYQVPVSSPSTLTGKIHVDVHYYEDGNVALNTTKPISINIPSVSAESIVSKIAAAERDYQEALNRAFVQTAEGAFKGLRRQLPITRQKVEWEKVGGYRLGQDISGGKGRKMIQKFSRFVNTGSGLEKTLRLIQCVSQVVAALTESSALAVQLTTVKLQLALTRRYFRFFGFIDSFQRVSALLGGDGFSSVTGLIDLAKWTCFGLYFVLEDLTILHAMGLYAVPWNDRVMDQANTFWLYALSFSVAGSIWALLFSSTKQPAQADVKNEKAQKITPVQATAASTLVKRVMVDGCDLLIPLELLGWWPTGDVVIGSTMVLSTLLTAQDIWAKVA</sequence>
<comment type="function">
    <text evidence="5">F-actin-capping proteins bind in a Ca(2+)-independent manner to the fast growing ends of actin filaments (barbed end) thereby blocking the exchange of subunits at these ends. Unlike other capping proteins (such as gelsolin and severin), these proteins do not sever actin filaments.</text>
</comment>
<feature type="compositionally biased region" description="Polar residues" evidence="7">
    <location>
        <begin position="151"/>
        <end position="164"/>
    </location>
</feature>
<feature type="compositionally biased region" description="Low complexity" evidence="7">
    <location>
        <begin position="199"/>
        <end position="213"/>
    </location>
</feature>
<dbReference type="SUPFAM" id="SSF90096">
    <property type="entry name" value="Subunits of heterodimeric actin filament capping protein Capz"/>
    <property type="match status" value="1"/>
</dbReference>
<dbReference type="InterPro" id="IPR042276">
    <property type="entry name" value="CapZ_alpha/beta_2"/>
</dbReference>
<dbReference type="InterPro" id="IPR002189">
    <property type="entry name" value="CapZ_alpha"/>
</dbReference>
<feature type="compositionally biased region" description="Basic residues" evidence="7">
    <location>
        <begin position="272"/>
        <end position="281"/>
    </location>
</feature>
<dbReference type="PRINTS" id="PR00191">
    <property type="entry name" value="FACTINCAPA"/>
</dbReference>
<dbReference type="GO" id="GO:0003779">
    <property type="term" value="F:actin binding"/>
    <property type="evidence" value="ECO:0007669"/>
    <property type="project" value="UniProtKB-KW"/>
</dbReference>
<dbReference type="GO" id="GO:0016559">
    <property type="term" value="P:peroxisome fission"/>
    <property type="evidence" value="ECO:0007669"/>
    <property type="project" value="InterPro"/>
</dbReference>
<comment type="caution">
    <text evidence="8">The sequence shown here is derived from an EMBL/GenBank/DDBJ whole genome shotgun (WGS) entry which is preliminary data.</text>
</comment>